<dbReference type="PANTHER" id="PTHR24024:SF18">
    <property type="entry name" value="SHORT-CHAIN COLLAGEN C4-LIKE"/>
    <property type="match status" value="1"/>
</dbReference>
<reference evidence="4" key="1">
    <citation type="submission" date="2022-01" db="EMBL/GenBank/DDBJ databases">
        <authorList>
            <person name="Braso-Vives M."/>
        </authorList>
    </citation>
    <scope>NUCLEOTIDE SEQUENCE</scope>
</reference>
<keyword evidence="3" id="KW-1133">Transmembrane helix</keyword>
<name>A0A8J9VJC3_BRALA</name>
<evidence type="ECO:0000256" key="3">
    <source>
        <dbReference type="SAM" id="Phobius"/>
    </source>
</evidence>
<keyword evidence="1" id="KW-0430">Lectin</keyword>
<dbReference type="GO" id="GO:0030246">
    <property type="term" value="F:carbohydrate binding"/>
    <property type="evidence" value="ECO:0007669"/>
    <property type="project" value="UniProtKB-KW"/>
</dbReference>
<dbReference type="Proteomes" id="UP000838412">
    <property type="component" value="Chromosome 12"/>
</dbReference>
<feature type="region of interest" description="Disordered" evidence="2">
    <location>
        <begin position="83"/>
        <end position="103"/>
    </location>
</feature>
<gene>
    <name evidence="4" type="primary">Hypp6298</name>
    <name evidence="4" type="ORF">BLAG_LOCUS4844</name>
</gene>
<dbReference type="PANTHER" id="PTHR24024">
    <property type="entry name" value="PULMONARY SURFACTANT-ASSOCIATED PROTEIN A"/>
    <property type="match status" value="1"/>
</dbReference>
<dbReference type="OrthoDB" id="6117306at2759"/>
<evidence type="ECO:0000313" key="4">
    <source>
        <dbReference type="EMBL" id="CAH1241051.1"/>
    </source>
</evidence>
<sequence length="303" mass="32722">MSSEKLVMDQGFGPSLAGLGLTRPYKRQGGRRTGLVLLAGGCLGGVLVCAVLMPLVYVTMSHLQLEVTELRNLVITRSALTASPGTEDRRNDTAAGGAHRERRQADLTPSFGDVYVRWGREQCGENAKTIYSGVVGSGHFAHHGGGSEYLCLPTEDLEWNNPVAGHQHGSYMYGAEFEVNTDGFFSAENMVSGSITNPWNYDVLCSVCYVAGRSAHVMIPARESCPEGWSKEYSGYLMSERHNHPSNKDFICVDGAPNLRTGSSANNDGGLLYPVETQCGSLPCGPYDTSGYELTCVVCTFIK</sequence>
<dbReference type="EMBL" id="OV696697">
    <property type="protein sequence ID" value="CAH1241051.1"/>
    <property type="molecule type" value="Genomic_DNA"/>
</dbReference>
<keyword evidence="5" id="KW-1185">Reference proteome</keyword>
<dbReference type="AlphaFoldDB" id="A0A8J9VJC3"/>
<keyword evidence="3" id="KW-0812">Transmembrane</keyword>
<feature type="transmembrane region" description="Helical" evidence="3">
    <location>
        <begin position="35"/>
        <end position="57"/>
    </location>
</feature>
<dbReference type="GO" id="GO:0005615">
    <property type="term" value="C:extracellular space"/>
    <property type="evidence" value="ECO:0007669"/>
    <property type="project" value="TreeGrafter"/>
</dbReference>
<evidence type="ECO:0000313" key="5">
    <source>
        <dbReference type="Proteomes" id="UP000838412"/>
    </source>
</evidence>
<evidence type="ECO:0000256" key="2">
    <source>
        <dbReference type="SAM" id="MobiDB-lite"/>
    </source>
</evidence>
<organism evidence="4 5">
    <name type="scientific">Branchiostoma lanceolatum</name>
    <name type="common">Common lancelet</name>
    <name type="synonym">Amphioxus lanceolatum</name>
    <dbReference type="NCBI Taxonomy" id="7740"/>
    <lineage>
        <taxon>Eukaryota</taxon>
        <taxon>Metazoa</taxon>
        <taxon>Chordata</taxon>
        <taxon>Cephalochordata</taxon>
        <taxon>Leptocardii</taxon>
        <taxon>Amphioxiformes</taxon>
        <taxon>Branchiostomatidae</taxon>
        <taxon>Branchiostoma</taxon>
    </lineage>
</organism>
<accession>A0A8J9VJC3</accession>
<evidence type="ECO:0000256" key="1">
    <source>
        <dbReference type="ARBA" id="ARBA00022734"/>
    </source>
</evidence>
<keyword evidence="3" id="KW-0472">Membrane</keyword>
<protein>
    <submittedName>
        <fullName evidence="4">Hypp6298 protein</fullName>
    </submittedName>
</protein>
<dbReference type="InterPro" id="IPR051077">
    <property type="entry name" value="Ca-dependent_lectin"/>
</dbReference>
<proteinExistence type="predicted"/>